<sequence length="114" mass="12732">MQGTLHVEWYGPQNTRFDGIAWFALKSSSAEIRLKEDAIEDTGYMERLPIAFNLSAYDYEDLKATLYEVFAEDTSLEGAEECMALALFLQRFDSPGQGCVNACARKAALPYTCA</sequence>
<reference evidence="1" key="1">
    <citation type="submission" date="2017-10" db="EMBL/GenBank/DDBJ databases">
        <title>Chryseobacterium sp. B5 is a hydrocarbonoclastic and plant growth promoting bacterium.</title>
        <authorList>
            <person name="Thijs S."/>
            <person name="Gkorezis P."/>
            <person name="Van Hamme J."/>
        </authorList>
    </citation>
    <scope>NUCLEOTIDE SEQUENCE</scope>
    <source>
        <strain evidence="1">B5</strain>
    </source>
</reference>
<gene>
    <name evidence="1" type="ORF">CTI11_12380</name>
</gene>
<organism evidence="1">
    <name type="scientific">Chryseobacterium sp. B5</name>
    <dbReference type="NCBI Taxonomy" id="2050562"/>
    <lineage>
        <taxon>Bacteria</taxon>
        <taxon>Pseudomonadati</taxon>
        <taxon>Bacteroidota</taxon>
        <taxon>Flavobacteriia</taxon>
        <taxon>Flavobacteriales</taxon>
        <taxon>Weeksellaceae</taxon>
        <taxon>Chryseobacterium group</taxon>
        <taxon>Chryseobacterium</taxon>
    </lineage>
</organism>
<accession>A0A2G7T9B7</accession>
<comment type="caution">
    <text evidence="1">The sequence shown here is derived from an EMBL/GenBank/DDBJ whole genome shotgun (WGS) entry which is preliminary data.</text>
</comment>
<dbReference type="AlphaFoldDB" id="A0A2G7T9B7"/>
<evidence type="ECO:0000313" key="1">
    <source>
        <dbReference type="EMBL" id="PII35657.1"/>
    </source>
</evidence>
<name>A0A2G7T9B7_9FLAO</name>
<protein>
    <submittedName>
        <fullName evidence="1">Uncharacterized protein</fullName>
    </submittedName>
</protein>
<dbReference type="EMBL" id="PEKC01000038">
    <property type="protein sequence ID" value="PII35657.1"/>
    <property type="molecule type" value="Genomic_DNA"/>
</dbReference>
<proteinExistence type="predicted"/>